<keyword evidence="3 5" id="KW-1133">Transmembrane helix</keyword>
<protein>
    <submittedName>
        <fullName evidence="7">VWA domain-containing protein</fullName>
    </submittedName>
</protein>
<dbReference type="InterPro" id="IPR002035">
    <property type="entry name" value="VWF_A"/>
</dbReference>
<evidence type="ECO:0000256" key="2">
    <source>
        <dbReference type="ARBA" id="ARBA00022692"/>
    </source>
</evidence>
<reference evidence="7 8" key="1">
    <citation type="submission" date="2019-02" db="EMBL/GenBank/DDBJ databases">
        <authorList>
            <person name="Goldberg S.R."/>
            <person name="Haltli B.A."/>
            <person name="Correa H."/>
            <person name="Russell K.G."/>
        </authorList>
    </citation>
    <scope>NUCLEOTIDE SEQUENCE [LARGE SCALE GENOMIC DNA]</scope>
    <source>
        <strain evidence="7 8">JCM 16186</strain>
    </source>
</reference>
<dbReference type="Proteomes" id="UP000798808">
    <property type="component" value="Unassembled WGS sequence"/>
</dbReference>
<evidence type="ECO:0000256" key="3">
    <source>
        <dbReference type="ARBA" id="ARBA00022989"/>
    </source>
</evidence>
<keyword evidence="2 5" id="KW-0812">Transmembrane</keyword>
<dbReference type="Pfam" id="PF00092">
    <property type="entry name" value="VWA"/>
    <property type="match status" value="1"/>
</dbReference>
<evidence type="ECO:0000313" key="7">
    <source>
        <dbReference type="EMBL" id="MTI24187.1"/>
    </source>
</evidence>
<feature type="transmembrane region" description="Helical" evidence="5">
    <location>
        <begin position="12"/>
        <end position="31"/>
    </location>
</feature>
<evidence type="ECO:0000313" key="8">
    <source>
        <dbReference type="Proteomes" id="UP000798808"/>
    </source>
</evidence>
<evidence type="ECO:0000259" key="6">
    <source>
        <dbReference type="PROSITE" id="PS50234"/>
    </source>
</evidence>
<keyword evidence="8" id="KW-1185">Reference proteome</keyword>
<evidence type="ECO:0000256" key="4">
    <source>
        <dbReference type="ARBA" id="ARBA00023136"/>
    </source>
</evidence>
<dbReference type="SUPFAM" id="SSF53300">
    <property type="entry name" value="vWA-like"/>
    <property type="match status" value="1"/>
</dbReference>
<dbReference type="EMBL" id="SMLW01000378">
    <property type="protein sequence ID" value="MTI24187.1"/>
    <property type="molecule type" value="Genomic_DNA"/>
</dbReference>
<feature type="transmembrane region" description="Helical" evidence="5">
    <location>
        <begin position="298"/>
        <end position="317"/>
    </location>
</feature>
<dbReference type="PROSITE" id="PS50234">
    <property type="entry name" value="VWFA"/>
    <property type="match status" value="1"/>
</dbReference>
<keyword evidence="4 5" id="KW-0472">Membrane</keyword>
<keyword evidence="1" id="KW-1003">Cell membrane</keyword>
<dbReference type="PANTHER" id="PTHR22550:SF5">
    <property type="entry name" value="LEUCINE ZIPPER PROTEIN 4"/>
    <property type="match status" value="1"/>
</dbReference>
<dbReference type="RefSeq" id="WP_155169931.1">
    <property type="nucleotide sequence ID" value="NZ_BAAAFL010000029.1"/>
</dbReference>
<evidence type="ECO:0000256" key="1">
    <source>
        <dbReference type="ARBA" id="ARBA00022475"/>
    </source>
</evidence>
<dbReference type="InterPro" id="IPR050768">
    <property type="entry name" value="UPF0353/GerABKA_families"/>
</dbReference>
<dbReference type="Gene3D" id="3.40.50.410">
    <property type="entry name" value="von Willebrand factor, type A domain"/>
    <property type="match status" value="1"/>
</dbReference>
<dbReference type="SMART" id="SM00327">
    <property type="entry name" value="VWA"/>
    <property type="match status" value="1"/>
</dbReference>
<accession>A0ABW9RJD0</accession>
<comment type="caution">
    <text evidence="7">The sequence shown here is derived from an EMBL/GenBank/DDBJ whole genome shotgun (WGS) entry which is preliminary data.</text>
</comment>
<feature type="domain" description="VWFA" evidence="6">
    <location>
        <begin position="79"/>
        <end position="278"/>
    </location>
</feature>
<name>A0ABW9RJD0_9BACT</name>
<dbReference type="PANTHER" id="PTHR22550">
    <property type="entry name" value="SPORE GERMINATION PROTEIN"/>
    <property type="match status" value="1"/>
</dbReference>
<gene>
    <name evidence="7" type="ORF">E1163_04445</name>
</gene>
<organism evidence="7 8">
    <name type="scientific">Fulvivirga kasyanovii</name>
    <dbReference type="NCBI Taxonomy" id="396812"/>
    <lineage>
        <taxon>Bacteria</taxon>
        <taxon>Pseudomonadati</taxon>
        <taxon>Bacteroidota</taxon>
        <taxon>Cytophagia</taxon>
        <taxon>Cytophagales</taxon>
        <taxon>Fulvivirgaceae</taxon>
        <taxon>Fulvivirga</taxon>
    </lineage>
</organism>
<dbReference type="InterPro" id="IPR036465">
    <property type="entry name" value="vWFA_dom_sf"/>
</dbReference>
<proteinExistence type="predicted"/>
<evidence type="ECO:0000256" key="5">
    <source>
        <dbReference type="SAM" id="Phobius"/>
    </source>
</evidence>
<sequence>MTWLYSLSGLEITFIALFVAFYLLYLIRVISIAKKLSTPYGSVFIKLSIRSIYFALFIVALLGPSFGESKREVKSVGKDIFVLVDLSQSMNANDVQPTRLEKVKFELKNIVEAFNSDRIGIIIFSSEAFMQVPLTFDQNALNLFIETLYTNLVPNTGTDFTPPLQLALNKLNSEESPITQQKSKVIILISDGEDFGEETEEVAQEIEDQGIKLYTLGVGTERGSKIRVNGVYKKNREGNDVVTKLDSRTLKKLASETGGKYFEINETNNDVSRLINTINNIEGELRDTRQIDVSANRYYYFLGIALLLLVIDLLTSVKTIKI</sequence>
<feature type="transmembrane region" description="Helical" evidence="5">
    <location>
        <begin position="43"/>
        <end position="63"/>
    </location>
</feature>